<dbReference type="PANTHER" id="PTHR24388:SF54">
    <property type="entry name" value="PROTEIN ESCARGOT"/>
    <property type="match status" value="1"/>
</dbReference>
<dbReference type="GO" id="GO:0000978">
    <property type="term" value="F:RNA polymerase II cis-regulatory region sequence-specific DNA binding"/>
    <property type="evidence" value="ECO:0007669"/>
    <property type="project" value="TreeGrafter"/>
</dbReference>
<keyword evidence="5" id="KW-0862">Zinc</keyword>
<dbReference type="GO" id="GO:0008270">
    <property type="term" value="F:zinc ion binding"/>
    <property type="evidence" value="ECO:0007669"/>
    <property type="project" value="UniProtKB-KW"/>
</dbReference>
<comment type="caution">
    <text evidence="11">The sequence shown here is derived from an EMBL/GenBank/DDBJ whole genome shotgun (WGS) entry which is preliminary data.</text>
</comment>
<reference evidence="11 12" key="1">
    <citation type="journal article" date="2018" name="PLoS Pathog.">
        <title>Evolution of structural diversity of trichothecenes, a family of toxins produced by plant pathogenic and entomopathogenic fungi.</title>
        <authorList>
            <person name="Proctor R.H."/>
            <person name="McCormick S.P."/>
            <person name="Kim H.S."/>
            <person name="Cardoza R.E."/>
            <person name="Stanley A.M."/>
            <person name="Lindo L."/>
            <person name="Kelly A."/>
            <person name="Brown D.W."/>
            <person name="Lee T."/>
            <person name="Vaughan M.M."/>
            <person name="Alexander N.J."/>
            <person name="Busman M."/>
            <person name="Gutierrez S."/>
        </authorList>
    </citation>
    <scope>NUCLEOTIDE SEQUENCE [LARGE SCALE GENOMIC DNA]</scope>
    <source>
        <strain evidence="11 12">NRRL 3299</strain>
    </source>
</reference>
<keyword evidence="2" id="KW-0479">Metal-binding</keyword>
<organism evidence="11 12">
    <name type="scientific">Fusarium sporotrichioides</name>
    <dbReference type="NCBI Taxonomy" id="5514"/>
    <lineage>
        <taxon>Eukaryota</taxon>
        <taxon>Fungi</taxon>
        <taxon>Dikarya</taxon>
        <taxon>Ascomycota</taxon>
        <taxon>Pezizomycotina</taxon>
        <taxon>Sordariomycetes</taxon>
        <taxon>Hypocreomycetidae</taxon>
        <taxon>Hypocreales</taxon>
        <taxon>Nectriaceae</taxon>
        <taxon>Fusarium</taxon>
    </lineage>
</organism>
<keyword evidence="3" id="KW-0677">Repeat</keyword>
<proteinExistence type="predicted"/>
<evidence type="ECO:0000256" key="7">
    <source>
        <dbReference type="PROSITE-ProRule" id="PRU00042"/>
    </source>
</evidence>
<feature type="domain" description="C2H2-type" evidence="10">
    <location>
        <begin position="173"/>
        <end position="201"/>
    </location>
</feature>
<name>A0A395S1N8_FUSSP</name>
<dbReference type="PROSITE" id="PS00028">
    <property type="entry name" value="ZINC_FINGER_C2H2_1"/>
    <property type="match status" value="1"/>
</dbReference>
<dbReference type="Proteomes" id="UP000266152">
    <property type="component" value="Unassembled WGS sequence"/>
</dbReference>
<comment type="subcellular location">
    <subcellularLocation>
        <location evidence="1">Nucleus</location>
    </subcellularLocation>
</comment>
<keyword evidence="4 7" id="KW-0863">Zinc-finger</keyword>
<protein>
    <submittedName>
        <fullName evidence="11">Zinc c2h2like</fullName>
    </submittedName>
</protein>
<dbReference type="AlphaFoldDB" id="A0A395S1N8"/>
<keyword evidence="6" id="KW-0539">Nucleus</keyword>
<feature type="region of interest" description="Disordered" evidence="9">
    <location>
        <begin position="209"/>
        <end position="315"/>
    </location>
</feature>
<dbReference type="EMBL" id="PXOF01000094">
    <property type="protein sequence ID" value="RGP66318.1"/>
    <property type="molecule type" value="Genomic_DNA"/>
</dbReference>
<sequence length="423" mass="48368">MNLDLFGQYYPTLNSQTIANASNDIQESSQNNYPQQIKQEENQSNFLQHTEEEENQDNYLQHIEEVNQNNHPQHIKQDDQQPATLSDIQERSQNNHPQQIKQEVSQSNHLQHIKQEDQPSATLEAPPRQTGESSSSAVHQTPAHASFPCTLCNKTFNSSRALDNHNNAKHKTVKCPHCKKAFRFQKALEQHQRMKHAPPQIAPLQAIKQEPERPSEPMTPASMHIHPEEMDDDVPPADNQPGQPGDYTLGDMYWHPADPEGWGYDIPPEVNHGNNQDGESHHSSDPDSNQKSDSMDVKDEYSNDDNVENEEPDVCPEHGVKHIRCLAFRLNCRRVFHKASDMFYHFETRHQADISLHPDALPILFNAVPRSERHNLFNSETNLYYCPHCGETPHGIFESLSFMVKHAESNLCDLEVRRSAIAC</sequence>
<dbReference type="PROSITE" id="PS50157">
    <property type="entry name" value="ZINC_FINGER_C2H2_2"/>
    <property type="match status" value="2"/>
</dbReference>
<keyword evidence="8" id="KW-0175">Coiled coil</keyword>
<evidence type="ECO:0000313" key="11">
    <source>
        <dbReference type="EMBL" id="RGP66318.1"/>
    </source>
</evidence>
<dbReference type="SMART" id="SM00355">
    <property type="entry name" value="ZnF_C2H2"/>
    <property type="match status" value="2"/>
</dbReference>
<feature type="compositionally biased region" description="Acidic residues" evidence="9">
    <location>
        <begin position="302"/>
        <end position="314"/>
    </location>
</feature>
<feature type="compositionally biased region" description="Polar residues" evidence="9">
    <location>
        <begin position="130"/>
        <end position="139"/>
    </location>
</feature>
<dbReference type="InterPro" id="IPR050527">
    <property type="entry name" value="Snail/Krueppel_Znf"/>
</dbReference>
<dbReference type="Gene3D" id="3.30.160.60">
    <property type="entry name" value="Classic Zinc Finger"/>
    <property type="match status" value="1"/>
</dbReference>
<dbReference type="GO" id="GO:0005634">
    <property type="term" value="C:nucleus"/>
    <property type="evidence" value="ECO:0007669"/>
    <property type="project" value="UniProtKB-SubCell"/>
</dbReference>
<dbReference type="SUPFAM" id="SSF57667">
    <property type="entry name" value="beta-beta-alpha zinc fingers"/>
    <property type="match status" value="1"/>
</dbReference>
<dbReference type="InterPro" id="IPR022755">
    <property type="entry name" value="Znf_C2H2_jaz"/>
</dbReference>
<dbReference type="PANTHER" id="PTHR24388">
    <property type="entry name" value="ZINC FINGER PROTEIN"/>
    <property type="match status" value="1"/>
</dbReference>
<feature type="coiled-coil region" evidence="8">
    <location>
        <begin position="37"/>
        <end position="69"/>
    </location>
</feature>
<evidence type="ECO:0000256" key="8">
    <source>
        <dbReference type="SAM" id="Coils"/>
    </source>
</evidence>
<feature type="domain" description="C2H2-type" evidence="10">
    <location>
        <begin position="147"/>
        <end position="175"/>
    </location>
</feature>
<dbReference type="InterPro" id="IPR036236">
    <property type="entry name" value="Znf_C2H2_sf"/>
</dbReference>
<accession>A0A395S1N8</accession>
<feature type="region of interest" description="Disordered" evidence="9">
    <location>
        <begin position="73"/>
        <end position="141"/>
    </location>
</feature>
<feature type="compositionally biased region" description="Polar residues" evidence="9">
    <location>
        <begin position="80"/>
        <end position="110"/>
    </location>
</feature>
<evidence type="ECO:0000256" key="4">
    <source>
        <dbReference type="ARBA" id="ARBA00022771"/>
    </source>
</evidence>
<evidence type="ECO:0000256" key="3">
    <source>
        <dbReference type="ARBA" id="ARBA00022737"/>
    </source>
</evidence>
<evidence type="ECO:0000259" key="10">
    <source>
        <dbReference type="PROSITE" id="PS50157"/>
    </source>
</evidence>
<evidence type="ECO:0000256" key="9">
    <source>
        <dbReference type="SAM" id="MobiDB-lite"/>
    </source>
</evidence>
<evidence type="ECO:0000313" key="12">
    <source>
        <dbReference type="Proteomes" id="UP000266152"/>
    </source>
</evidence>
<gene>
    <name evidence="11" type="ORF">FSPOR_6696</name>
</gene>
<keyword evidence="12" id="KW-1185">Reference proteome</keyword>
<evidence type="ECO:0000256" key="6">
    <source>
        <dbReference type="ARBA" id="ARBA00023242"/>
    </source>
</evidence>
<dbReference type="GO" id="GO:0000981">
    <property type="term" value="F:DNA-binding transcription factor activity, RNA polymerase II-specific"/>
    <property type="evidence" value="ECO:0007669"/>
    <property type="project" value="TreeGrafter"/>
</dbReference>
<evidence type="ECO:0000256" key="2">
    <source>
        <dbReference type="ARBA" id="ARBA00022723"/>
    </source>
</evidence>
<dbReference type="Pfam" id="PF12171">
    <property type="entry name" value="zf-C2H2_jaz"/>
    <property type="match status" value="1"/>
</dbReference>
<evidence type="ECO:0000256" key="1">
    <source>
        <dbReference type="ARBA" id="ARBA00004123"/>
    </source>
</evidence>
<evidence type="ECO:0000256" key="5">
    <source>
        <dbReference type="ARBA" id="ARBA00022833"/>
    </source>
</evidence>
<dbReference type="InterPro" id="IPR013087">
    <property type="entry name" value="Znf_C2H2_type"/>
</dbReference>
<feature type="compositionally biased region" description="Basic and acidic residues" evidence="9">
    <location>
        <begin position="278"/>
        <end position="301"/>
    </location>
</feature>